<dbReference type="PANTHER" id="PTHR35393:SF1">
    <property type="entry name" value="SNOAL-LIKE DOMAIN-CONTAINING PROTEIN"/>
    <property type="match status" value="1"/>
</dbReference>
<reference evidence="2" key="2">
    <citation type="submission" date="2020-11" db="EMBL/GenBank/DDBJ databases">
        <authorList>
            <person name="Cecchin M."/>
            <person name="Marcolungo L."/>
            <person name="Rossato M."/>
            <person name="Girolomoni L."/>
            <person name="Cosentino E."/>
            <person name="Cuine S."/>
            <person name="Li-Beisson Y."/>
            <person name="Delledonne M."/>
            <person name="Ballottari M."/>
        </authorList>
    </citation>
    <scope>NUCLEOTIDE SEQUENCE</scope>
    <source>
        <strain evidence="2">211/11P</strain>
        <tissue evidence="2">Whole cell</tissue>
    </source>
</reference>
<comment type="caution">
    <text evidence="2">The sequence shown here is derived from an EMBL/GenBank/DDBJ whole genome shotgun (WGS) entry which is preliminary data.</text>
</comment>
<dbReference type="OrthoDB" id="2344312at2759"/>
<evidence type="ECO:0000313" key="2">
    <source>
        <dbReference type="EMBL" id="KAI3424859.1"/>
    </source>
</evidence>
<evidence type="ECO:0000313" key="3">
    <source>
        <dbReference type="Proteomes" id="UP001055712"/>
    </source>
</evidence>
<protein>
    <recommendedName>
        <fullName evidence="1">SigF-like NTF2-like domain-containing protein</fullName>
    </recommendedName>
</protein>
<dbReference type="PANTHER" id="PTHR35393">
    <property type="entry name" value="CHROMOSOME 1, WHOLE GENOME SHOTGUN SEQUENCE"/>
    <property type="match status" value="1"/>
</dbReference>
<dbReference type="AlphaFoldDB" id="A0A9D4TG83"/>
<reference evidence="2" key="1">
    <citation type="journal article" date="2019" name="Plant J.">
        <title>Chlorella vulgaris genome assembly and annotation reveals the molecular basis for metabolic acclimation to high light conditions.</title>
        <authorList>
            <person name="Cecchin M."/>
            <person name="Marcolungo L."/>
            <person name="Rossato M."/>
            <person name="Girolomoni L."/>
            <person name="Cosentino E."/>
            <person name="Cuine S."/>
            <person name="Li-Beisson Y."/>
            <person name="Delledonne M."/>
            <person name="Ballottari M."/>
        </authorList>
    </citation>
    <scope>NUCLEOTIDE SEQUENCE</scope>
    <source>
        <strain evidence="2">211/11P</strain>
    </source>
</reference>
<dbReference type="Pfam" id="PF24840">
    <property type="entry name" value="NTF2_SigF"/>
    <property type="match status" value="1"/>
</dbReference>
<dbReference type="EMBL" id="SIDB01000012">
    <property type="protein sequence ID" value="KAI3424859.1"/>
    <property type="molecule type" value="Genomic_DNA"/>
</dbReference>
<accession>A0A9D4TG83</accession>
<dbReference type="Proteomes" id="UP001055712">
    <property type="component" value="Unassembled WGS sequence"/>
</dbReference>
<name>A0A9D4TG83_CHLVU</name>
<organism evidence="2 3">
    <name type="scientific">Chlorella vulgaris</name>
    <name type="common">Green alga</name>
    <dbReference type="NCBI Taxonomy" id="3077"/>
    <lineage>
        <taxon>Eukaryota</taxon>
        <taxon>Viridiplantae</taxon>
        <taxon>Chlorophyta</taxon>
        <taxon>core chlorophytes</taxon>
        <taxon>Trebouxiophyceae</taxon>
        <taxon>Chlorellales</taxon>
        <taxon>Chlorellaceae</taxon>
        <taxon>Chlorella clade</taxon>
        <taxon>Chlorella</taxon>
    </lineage>
</organism>
<keyword evidence="3" id="KW-1185">Reference proteome</keyword>
<proteinExistence type="predicted"/>
<feature type="domain" description="SigF-like NTF2-like" evidence="1">
    <location>
        <begin position="1"/>
        <end position="158"/>
    </location>
</feature>
<evidence type="ECO:0000259" key="1">
    <source>
        <dbReference type="Pfam" id="PF24840"/>
    </source>
</evidence>
<gene>
    <name evidence="2" type="ORF">D9Q98_008243</name>
</gene>
<dbReference type="InterPro" id="IPR057514">
    <property type="entry name" value="NTF2_SigF"/>
</dbReference>
<sequence length="217" mass="24825">MQNVEKELPGLIKALLQSPAHQQRELIEHHYTPDSRMTHALVMAANREEIVSIFQYWRMANRRLDVDVNEIVYDKAGNKVWVQLVQHVTGYQHYTVPPLFGFSLPMSALMYLEDGPQGTKLIKKQVDFHSFEGILYCTPLIGAFMQHCVRSAVSTCIIGSAQLGNKTWPPLERWLQRTLPGGRRQVEGLKAWAASVWWRQSPAPRGRKVPPPYNPLL</sequence>